<comment type="subcellular location">
    <subcellularLocation>
        <location evidence="1">Secreted</location>
    </subcellularLocation>
</comment>
<comment type="caution">
    <text evidence="6">The sequence shown here is derived from an EMBL/GenBank/DDBJ whole genome shotgun (WGS) entry which is preliminary data.</text>
</comment>
<dbReference type="RefSeq" id="WP_167178452.1">
    <property type="nucleotide sequence ID" value="NZ_BAAAEJ010000002.1"/>
</dbReference>
<feature type="domain" description="Bacterial Ig" evidence="4">
    <location>
        <begin position="264"/>
        <end position="345"/>
    </location>
</feature>
<evidence type="ECO:0000259" key="4">
    <source>
        <dbReference type="Pfam" id="PF17936"/>
    </source>
</evidence>
<accession>A0ABN0Y097</accession>
<organism evidence="6 7">
    <name type="scientific">Brevundimonas terrae</name>
    <dbReference type="NCBI Taxonomy" id="363631"/>
    <lineage>
        <taxon>Bacteria</taxon>
        <taxon>Pseudomonadati</taxon>
        <taxon>Pseudomonadota</taxon>
        <taxon>Alphaproteobacteria</taxon>
        <taxon>Caulobacterales</taxon>
        <taxon>Caulobacteraceae</taxon>
        <taxon>Brevundimonas</taxon>
    </lineage>
</organism>
<dbReference type="Pfam" id="PF17936">
    <property type="entry name" value="Big_6"/>
    <property type="match status" value="2"/>
</dbReference>
<feature type="domain" description="Bacterial Ig-like" evidence="5">
    <location>
        <begin position="602"/>
        <end position="672"/>
    </location>
</feature>
<dbReference type="PRINTS" id="PR00313">
    <property type="entry name" value="CABNDNGRPT"/>
</dbReference>
<evidence type="ECO:0000313" key="7">
    <source>
        <dbReference type="Proteomes" id="UP001500791"/>
    </source>
</evidence>
<evidence type="ECO:0008006" key="8">
    <source>
        <dbReference type="Google" id="ProtNLM"/>
    </source>
</evidence>
<dbReference type="InterPro" id="IPR050557">
    <property type="entry name" value="RTX_toxin/Mannuronan_C5-epim"/>
</dbReference>
<evidence type="ECO:0000259" key="5">
    <source>
        <dbReference type="Pfam" id="PF19077"/>
    </source>
</evidence>
<dbReference type="Pfam" id="PF00353">
    <property type="entry name" value="HemolysinCabind"/>
    <property type="match status" value="2"/>
</dbReference>
<name>A0ABN0Y097_9CAUL</name>
<proteinExistence type="predicted"/>
<evidence type="ECO:0000256" key="3">
    <source>
        <dbReference type="SAM" id="MobiDB-lite"/>
    </source>
</evidence>
<dbReference type="NCBIfam" id="NF033510">
    <property type="entry name" value="Ca_tandemer"/>
    <property type="match status" value="3"/>
</dbReference>
<sequence>MQTPTAKPMTVEAKLATATQPVSQAATIEGIGRIDVASAEKIYLRMYAGTVSNMVRDGADLVVVGPDGEVIRLVGFYEGSEPRQLLLMDDQGGLVMMETSRAITDGPMPVYSTGVLEPSPFEGLTHGEGDGLMGALAGGGVGAAMAVIAGLGIGGAVYSLVNDDDKDPTLPELPDTTAPAAPGNLQFSPDGSKLGGTAEAGSTITVRDPSGKIIGTGTTGSDGRFEVSLSPPLINNEKVTVTATDPAGNVSGPSDATAPDLTPPAAATNLDVNDDGTVLTGEGEPSSTAKVYAPDGTLLGTATVGEDGTFSVTLQPAQVDGETLKVTLTDASDNVSPDASTTAPDLTPVSGAIDAPALDIPEAVGGIDDAEIADGIQAVVTFGKGAEAGGKLVVTIDGGVSVEHVLTAADIAAGKATVVLPDNLAHGSYNASAVVLSPTGESSPPSAGFAFDVVPGGIVGPDGVVVNIAAIAGDDIVNIAESQGSVTLSGTVGRVGGFKPGGTIEIEANGTTYRGQIQSDGTWSVSVRGSDLTGGTLSAKADIVDNDGVAREGTGTRDYALDLVPPSTQAPTLAISGADDGVVTGAELNAGLDAEVGLPQGASAGDIVVLTITVGGNAQEVTHTLSAADITAGKITIALGSDFDDGDYVVTAELRDPAGNPSPSASAGFEIDAVALDVGASIAAVSEVDASVAAVGQIAITDATANATITLSGPTTSFTSRGEAINWQTAGNGDLIGVAGGRTVLTVSIAADGSYSVKLADGIDHPVGSISIALPITVTVTDGGSTAIGAINVDVTDGVPTVAAPMTLSPTQPGLLSGTLVTDMGLDGGHMETVTVDGLTFTYAPQSGSVAVSGSSSTVLSHSFEGQTLTVTTIRGETVEIDMATGAYNVTVTGREAQPAGNNNPYASMGEPGGLLGLVDANVLDLVKLEQNQLFTASDLDNNLKSVELNYNALIGLGGGRFAYDTKLAAELGIKVTELSYSGLPLVAHNTILIEAADSGTLDNWKLNEFLGTLTMGGGLLAINAASTFSIKATDTQNNATSSSDFKLADVKVGGGLIGTSLPEQFISGDDTANTIVATEGAAGTGLDNRIYGYGGDDRLEGGKGNDILRGGSGSDTLLGGDGNDILIGGTGADTMTGGEGTDIFRFERGDQVNSGGVVQDTILDFNKAGLSQQGDVLDLSNLLQGEGRVGKSAGNLGNYLHFEQTADGTVIHISTTGGFAGGFSAANAGATDQRILLKGVDLTAGFDSDIAIINDLLASNKLLVDAKTSADPAGHGDLQIGGSVVDGDGDRGNSSVTVDDDTIGSSASNTAPTVGAAAEATLGLLGGSLLGFTLSSQDLLVADADNNLARVALEYAPAVAVNLTPLSFAYDKTMATALGYEVRVTHSDGVLGLLAPSAKIEIVSTSGDPLDNAEINAFLQTVHVVDPQGGLLSSSLLSLGLLNAINLTAEDVWGDSSSATIGSFLDVNLLNSIGGPQGGAGTLGLLSAVEWLDDGTAIGGIDGLTDMIEGYLSDGLDATPLGDLGDLGNLGGLTDLLPNGLDGNIVSDLADSLQTALAGGFTQGHIADFITSIGTHVENALSGTPLEDLAQSVREHLGSSAISDLVADVQAELTARFADKADMLADFFGEVQNGLGGLGGLGNLGGLDNLLGGLGFSADRLPLSDLADSLLDADDGQWLFDAVGDALDAVGTAFSPNFAQQIDLPVFSAVLEPLDDLVGHIL</sequence>
<gene>
    <name evidence="6" type="ORF">GCM10009093_02000</name>
</gene>
<evidence type="ECO:0000256" key="1">
    <source>
        <dbReference type="ARBA" id="ARBA00004613"/>
    </source>
</evidence>
<dbReference type="InterPro" id="IPR044016">
    <property type="entry name" value="Big_13"/>
</dbReference>
<evidence type="ECO:0000256" key="2">
    <source>
        <dbReference type="ARBA" id="ARBA00022525"/>
    </source>
</evidence>
<dbReference type="SUPFAM" id="SSF75011">
    <property type="entry name" value="3-carboxy-cis,cis-mucoante lactonizing enzyme"/>
    <property type="match status" value="1"/>
</dbReference>
<feature type="compositionally biased region" description="Low complexity" evidence="3">
    <location>
        <begin position="1282"/>
        <end position="1297"/>
    </location>
</feature>
<dbReference type="Pfam" id="PF19077">
    <property type="entry name" value="Big_13"/>
    <property type="match status" value="1"/>
</dbReference>
<evidence type="ECO:0000313" key="6">
    <source>
        <dbReference type="EMBL" id="GAA0378525.1"/>
    </source>
</evidence>
<dbReference type="InterPro" id="IPR011049">
    <property type="entry name" value="Serralysin-like_metalloprot_C"/>
</dbReference>
<dbReference type="InterPro" id="IPR013783">
    <property type="entry name" value="Ig-like_fold"/>
</dbReference>
<feature type="region of interest" description="Disordered" evidence="3">
    <location>
        <begin position="167"/>
        <end position="225"/>
    </location>
</feature>
<dbReference type="PANTHER" id="PTHR38340:SF1">
    <property type="entry name" value="S-LAYER PROTEIN"/>
    <property type="match status" value="1"/>
</dbReference>
<dbReference type="EMBL" id="BAAAEJ010000002">
    <property type="protein sequence ID" value="GAA0378525.1"/>
    <property type="molecule type" value="Genomic_DNA"/>
</dbReference>
<dbReference type="NCBIfam" id="TIGR03661">
    <property type="entry name" value="T1SS_VCA0849"/>
    <property type="match status" value="1"/>
</dbReference>
<reference evidence="6 7" key="1">
    <citation type="journal article" date="2019" name="Int. J. Syst. Evol. Microbiol.">
        <title>The Global Catalogue of Microorganisms (GCM) 10K type strain sequencing project: providing services to taxonomists for standard genome sequencing and annotation.</title>
        <authorList>
            <consortium name="The Broad Institute Genomics Platform"/>
            <consortium name="The Broad Institute Genome Sequencing Center for Infectious Disease"/>
            <person name="Wu L."/>
            <person name="Ma J."/>
        </authorList>
    </citation>
    <scope>NUCLEOTIDE SEQUENCE [LARGE SCALE GENOMIC DNA]</scope>
    <source>
        <strain evidence="6 7">JCM 13476</strain>
    </source>
</reference>
<dbReference type="Gene3D" id="2.150.10.10">
    <property type="entry name" value="Serralysin-like metalloprotease, C-terminal"/>
    <property type="match status" value="1"/>
</dbReference>
<dbReference type="PROSITE" id="PS00330">
    <property type="entry name" value="HEMOLYSIN_CALCIUM"/>
    <property type="match status" value="2"/>
</dbReference>
<feature type="domain" description="Bacterial Ig" evidence="4">
    <location>
        <begin position="178"/>
        <end position="260"/>
    </location>
</feature>
<dbReference type="Proteomes" id="UP001500791">
    <property type="component" value="Unassembled WGS sequence"/>
</dbReference>
<feature type="region of interest" description="Disordered" evidence="3">
    <location>
        <begin position="1278"/>
        <end position="1311"/>
    </location>
</feature>
<protein>
    <recommendedName>
        <fullName evidence="8">BapA prefix-like domain-containing protein</fullName>
    </recommendedName>
</protein>
<dbReference type="PANTHER" id="PTHR38340">
    <property type="entry name" value="S-LAYER PROTEIN"/>
    <property type="match status" value="1"/>
</dbReference>
<dbReference type="InterPro" id="IPR001343">
    <property type="entry name" value="Hemolysn_Ca-bd"/>
</dbReference>
<dbReference type="Gene3D" id="2.60.40.10">
    <property type="entry name" value="Immunoglobulins"/>
    <property type="match status" value="4"/>
</dbReference>
<dbReference type="InterPro" id="IPR041498">
    <property type="entry name" value="Big_6"/>
</dbReference>
<dbReference type="SUPFAM" id="SSF51120">
    <property type="entry name" value="beta-Roll"/>
    <property type="match status" value="1"/>
</dbReference>
<keyword evidence="7" id="KW-1185">Reference proteome</keyword>
<dbReference type="InterPro" id="IPR018511">
    <property type="entry name" value="Hemolysin-typ_Ca-bd_CS"/>
</dbReference>
<dbReference type="InterPro" id="IPR019960">
    <property type="entry name" value="T1SS_VCA0849"/>
</dbReference>
<keyword evidence="2" id="KW-0964">Secreted</keyword>